<evidence type="ECO:0000313" key="7">
    <source>
        <dbReference type="Proteomes" id="UP000635726"/>
    </source>
</evidence>
<evidence type="ECO:0000256" key="2">
    <source>
        <dbReference type="ARBA" id="ARBA00022801"/>
    </source>
</evidence>
<dbReference type="InterPro" id="IPR003778">
    <property type="entry name" value="CT_A_B"/>
</dbReference>
<accession>A0A917URM1</accession>
<dbReference type="PANTHER" id="PTHR43309">
    <property type="entry name" value="5-OXOPROLINASE SUBUNIT C"/>
    <property type="match status" value="1"/>
</dbReference>
<dbReference type="RefSeq" id="WP_188963609.1">
    <property type="nucleotide sequence ID" value="NZ_BMOE01000008.1"/>
</dbReference>
<dbReference type="PANTHER" id="PTHR43309:SF4">
    <property type="entry name" value="CARBOXYLTRANSFERASE DOMAIN-CONTAINING PROTEIN"/>
    <property type="match status" value="1"/>
</dbReference>
<dbReference type="InterPro" id="IPR029000">
    <property type="entry name" value="Cyclophilin-like_dom_sf"/>
</dbReference>
<protein>
    <submittedName>
        <fullName evidence="6">Urea carboxylase</fullName>
    </submittedName>
</protein>
<dbReference type="InterPro" id="IPR052708">
    <property type="entry name" value="PxpC"/>
</dbReference>
<dbReference type="Gene3D" id="2.40.100.10">
    <property type="entry name" value="Cyclophilin-like"/>
    <property type="match status" value="2"/>
</dbReference>
<reference evidence="6" key="1">
    <citation type="journal article" date="2014" name="Int. J. Syst. Evol. Microbiol.">
        <title>Complete genome sequence of Corynebacterium casei LMG S-19264T (=DSM 44701T), isolated from a smear-ripened cheese.</title>
        <authorList>
            <consortium name="US DOE Joint Genome Institute (JGI-PGF)"/>
            <person name="Walter F."/>
            <person name="Albersmeier A."/>
            <person name="Kalinowski J."/>
            <person name="Ruckert C."/>
        </authorList>
    </citation>
    <scope>NUCLEOTIDE SEQUENCE</scope>
    <source>
        <strain evidence="6">JCM 14371</strain>
    </source>
</reference>
<proteinExistence type="predicted"/>
<evidence type="ECO:0000256" key="3">
    <source>
        <dbReference type="ARBA" id="ARBA00022840"/>
    </source>
</evidence>
<keyword evidence="3" id="KW-0067">ATP-binding</keyword>
<dbReference type="SUPFAM" id="SSF160467">
    <property type="entry name" value="PH0987 N-terminal domain-like"/>
    <property type="match status" value="1"/>
</dbReference>
<dbReference type="InterPro" id="IPR003833">
    <property type="entry name" value="CT_C_D"/>
</dbReference>
<sequence length="495" mass="52835">MRPAPHHTRQQALTATGNAHLHAWATQLLAHPLPGLLDVVPAYTTLYVEYDADRHTGHDVRAWLARHEPPPGASGSGRHVTLRVRYDGEDLPDIAARTGLSEQDVVALHAAAPYRVYAVGFVAGFPFLGEVPPALRLPRRDTPRARVPAHSVAIANAQTGVYPVPSPGGWHLLGHALDAVYDPHRPDPFLLHPGDTVTFTPTLHGDVPAPPAPLDVLPAHPRHPTLHVDRPGPLDLVQDEGRFMGGRHGLVRAGYAHRPAAHTAHRLLGTPVTAPLLELHLGGPTCTVLRDTTLSVTGNGPQASLDGTPVPAWSSFAVRAGQRLTFRPGRDGRVSYLALPGGLDATPFLGSASTDLRASIGRPLRAGDTLGSAEARRPLPGRTYRPHAAPGPLRLLPFPDHDPHVLATLLAHPWTVQDADRMGVRLHGHALAGGETLSQGNPVGSVQVPPGGQPLILLHDKGTLGGYSTPARVHPHDLWRLADLRPGDPLHFRPA</sequence>
<comment type="caution">
    <text evidence="6">The sequence shown here is derived from an EMBL/GenBank/DDBJ whole genome shotgun (WGS) entry which is preliminary data.</text>
</comment>
<dbReference type="InterPro" id="IPR010016">
    <property type="entry name" value="PxpB"/>
</dbReference>
<dbReference type="NCBIfam" id="TIGR00370">
    <property type="entry name" value="5-oxoprolinase subunit PxpB"/>
    <property type="match status" value="1"/>
</dbReference>
<feature type="domain" description="Carboxyltransferase" evidence="5">
    <location>
        <begin position="247"/>
        <end position="495"/>
    </location>
</feature>
<dbReference type="GO" id="GO:0016787">
    <property type="term" value="F:hydrolase activity"/>
    <property type="evidence" value="ECO:0007669"/>
    <property type="project" value="UniProtKB-KW"/>
</dbReference>
<keyword evidence="7" id="KW-1185">Reference proteome</keyword>
<dbReference type="EMBL" id="BMOE01000008">
    <property type="protein sequence ID" value="GGJ80119.1"/>
    <property type="molecule type" value="Genomic_DNA"/>
</dbReference>
<dbReference type="SMART" id="SM00796">
    <property type="entry name" value="AHS1"/>
    <property type="match status" value="1"/>
</dbReference>
<name>A0A917URM1_9DEIO</name>
<dbReference type="SUPFAM" id="SSF50891">
    <property type="entry name" value="Cyclophilin-like"/>
    <property type="match status" value="2"/>
</dbReference>
<evidence type="ECO:0000256" key="1">
    <source>
        <dbReference type="ARBA" id="ARBA00022741"/>
    </source>
</evidence>
<keyword evidence="1" id="KW-0547">Nucleotide-binding</keyword>
<organism evidence="6 7">
    <name type="scientific">Deinococcus aquiradiocola</name>
    <dbReference type="NCBI Taxonomy" id="393059"/>
    <lineage>
        <taxon>Bacteria</taxon>
        <taxon>Thermotogati</taxon>
        <taxon>Deinococcota</taxon>
        <taxon>Deinococci</taxon>
        <taxon>Deinococcales</taxon>
        <taxon>Deinococcaceae</taxon>
        <taxon>Deinococcus</taxon>
    </lineage>
</organism>
<dbReference type="AlphaFoldDB" id="A0A917URM1"/>
<dbReference type="SMART" id="SM00797">
    <property type="entry name" value="AHS2"/>
    <property type="match status" value="1"/>
</dbReference>
<feature type="domain" description="Carboxyltransferase" evidence="4">
    <location>
        <begin position="6"/>
        <end position="191"/>
    </location>
</feature>
<dbReference type="Pfam" id="PF02682">
    <property type="entry name" value="CT_C_D"/>
    <property type="match status" value="1"/>
</dbReference>
<dbReference type="Gene3D" id="3.30.1360.40">
    <property type="match status" value="1"/>
</dbReference>
<evidence type="ECO:0000259" key="4">
    <source>
        <dbReference type="SMART" id="SM00796"/>
    </source>
</evidence>
<keyword evidence="2" id="KW-0378">Hydrolase</keyword>
<gene>
    <name evidence="6" type="ORF">GCM10008939_25040</name>
</gene>
<dbReference type="GO" id="GO:0005524">
    <property type="term" value="F:ATP binding"/>
    <property type="evidence" value="ECO:0007669"/>
    <property type="project" value="UniProtKB-KW"/>
</dbReference>
<reference evidence="6" key="2">
    <citation type="submission" date="2020-09" db="EMBL/GenBank/DDBJ databases">
        <authorList>
            <person name="Sun Q."/>
            <person name="Ohkuma M."/>
        </authorList>
    </citation>
    <scope>NUCLEOTIDE SEQUENCE</scope>
    <source>
        <strain evidence="6">JCM 14371</strain>
    </source>
</reference>
<evidence type="ECO:0000313" key="6">
    <source>
        <dbReference type="EMBL" id="GGJ80119.1"/>
    </source>
</evidence>
<dbReference type="Proteomes" id="UP000635726">
    <property type="component" value="Unassembled WGS sequence"/>
</dbReference>
<dbReference type="Pfam" id="PF02626">
    <property type="entry name" value="CT_A_B"/>
    <property type="match status" value="1"/>
</dbReference>
<evidence type="ECO:0000259" key="5">
    <source>
        <dbReference type="SMART" id="SM00797"/>
    </source>
</evidence>